<organism evidence="1 2">
    <name type="scientific">Microbotryum saponariae</name>
    <dbReference type="NCBI Taxonomy" id="289078"/>
    <lineage>
        <taxon>Eukaryota</taxon>
        <taxon>Fungi</taxon>
        <taxon>Dikarya</taxon>
        <taxon>Basidiomycota</taxon>
        <taxon>Pucciniomycotina</taxon>
        <taxon>Microbotryomycetes</taxon>
        <taxon>Microbotryales</taxon>
        <taxon>Microbotryaceae</taxon>
        <taxon>Microbotryum</taxon>
    </lineage>
</organism>
<protein>
    <submittedName>
        <fullName evidence="1">BZ3500_MvSof-1268-A1-R1_Chr6-3g08964 protein</fullName>
    </submittedName>
</protein>
<accession>A0A2X0KM36</accession>
<evidence type="ECO:0000313" key="1">
    <source>
        <dbReference type="EMBL" id="SCZ93897.1"/>
    </source>
</evidence>
<evidence type="ECO:0000313" key="2">
    <source>
        <dbReference type="Proteomes" id="UP000249723"/>
    </source>
</evidence>
<dbReference type="Proteomes" id="UP000249723">
    <property type="component" value="Unassembled WGS sequence"/>
</dbReference>
<dbReference type="AlphaFoldDB" id="A0A2X0KM36"/>
<proteinExistence type="predicted"/>
<dbReference type="EMBL" id="FMWP01000048">
    <property type="protein sequence ID" value="SCZ93897.1"/>
    <property type="molecule type" value="Genomic_DNA"/>
</dbReference>
<dbReference type="OrthoDB" id="432234at2759"/>
<name>A0A2X0KM36_9BASI</name>
<reference evidence="2" key="1">
    <citation type="submission" date="2016-10" db="EMBL/GenBank/DDBJ databases">
        <authorList>
            <person name="Jeantristanb JTB J.-T."/>
            <person name="Ricardo R."/>
        </authorList>
    </citation>
    <scope>NUCLEOTIDE SEQUENCE [LARGE SCALE GENOMIC DNA]</scope>
</reference>
<keyword evidence="2" id="KW-1185">Reference proteome</keyword>
<gene>
    <name evidence="1" type="ORF">BZ3500_MVSOF-1268-A1-R1_CHR6-3G08964</name>
</gene>
<sequence>MILYPSAPSRSAHNLNARISMTSLRYFNQDKPTYVIPTGDAPLWELSDELVLSKLWPHLDPFGLVGSCVERDLDISLDEQVKHLLNLYDSDFRCDPSFPVIVSNMLRRREQHSSKSTWMFLSEMIKNPKDTKRYKATTEAEKHTNRILAELQSVRDKFHGTTAQMFDMRSGIRGYVNAFGMRIKDKFLDQADTVWANDKKSSNHADCDMGDVE</sequence>